<dbReference type="InterPro" id="IPR020635">
    <property type="entry name" value="Tyr_kinase_cat_dom"/>
</dbReference>
<keyword evidence="5 10" id="KW-0067">ATP-binding</keyword>
<feature type="repeat" description="ANK" evidence="8">
    <location>
        <begin position="268"/>
        <end position="290"/>
    </location>
</feature>
<organism evidence="15 16">
    <name type="scientific">Patella caerulea</name>
    <name type="common">Rayed Mediterranean limpet</name>
    <dbReference type="NCBI Taxonomy" id="87958"/>
    <lineage>
        <taxon>Eukaryota</taxon>
        <taxon>Metazoa</taxon>
        <taxon>Spiralia</taxon>
        <taxon>Lophotrochozoa</taxon>
        <taxon>Mollusca</taxon>
        <taxon>Gastropoda</taxon>
        <taxon>Patellogastropoda</taxon>
        <taxon>Patelloidea</taxon>
        <taxon>Patellidae</taxon>
        <taxon>Patella</taxon>
    </lineage>
</organism>
<keyword evidence="4 11" id="KW-0418">Kinase</keyword>
<keyword evidence="8" id="KW-0040">ANK repeat</keyword>
<keyword evidence="16" id="KW-1185">Reference proteome</keyword>
<dbReference type="Pfam" id="PF07714">
    <property type="entry name" value="PK_Tyr_Ser-Thr"/>
    <property type="match status" value="1"/>
</dbReference>
<dbReference type="InterPro" id="IPR036860">
    <property type="entry name" value="SH2_dom_sf"/>
</dbReference>
<name>A0AAN8K5V9_PATCE</name>
<dbReference type="Gene3D" id="1.25.40.20">
    <property type="entry name" value="Ankyrin repeat-containing domain"/>
    <property type="match status" value="1"/>
</dbReference>
<accession>A0AAN8K5V9</accession>
<dbReference type="Gene3D" id="1.10.510.10">
    <property type="entry name" value="Transferase(Phosphotransferase) domain 1"/>
    <property type="match status" value="1"/>
</dbReference>
<proteinExistence type="inferred from homology"/>
<keyword evidence="2 11" id="KW-0808">Transferase</keyword>
<evidence type="ECO:0000256" key="10">
    <source>
        <dbReference type="PROSITE-ProRule" id="PRU10141"/>
    </source>
</evidence>
<dbReference type="InterPro" id="IPR050198">
    <property type="entry name" value="Non-receptor_tyrosine_kinases"/>
</dbReference>
<evidence type="ECO:0000259" key="14">
    <source>
        <dbReference type="PROSITE" id="PS50011"/>
    </source>
</evidence>
<dbReference type="SMART" id="SM00219">
    <property type="entry name" value="TyrKc"/>
    <property type="match status" value="1"/>
</dbReference>
<evidence type="ECO:0000256" key="12">
    <source>
        <dbReference type="SAM" id="MobiDB-lite"/>
    </source>
</evidence>
<feature type="binding site" evidence="10">
    <location>
        <position position="592"/>
    </location>
    <ligand>
        <name>ATP</name>
        <dbReference type="ChEBI" id="CHEBI:30616"/>
    </ligand>
</feature>
<dbReference type="PROSITE" id="PS00107">
    <property type="entry name" value="PROTEIN_KINASE_ATP"/>
    <property type="match status" value="1"/>
</dbReference>
<feature type="region of interest" description="Disordered" evidence="12">
    <location>
        <begin position="462"/>
        <end position="545"/>
    </location>
</feature>
<feature type="compositionally biased region" description="Basic and acidic residues" evidence="12">
    <location>
        <begin position="511"/>
        <end position="525"/>
    </location>
</feature>
<dbReference type="GO" id="GO:0004715">
    <property type="term" value="F:non-membrane spanning protein tyrosine kinase activity"/>
    <property type="evidence" value="ECO:0007669"/>
    <property type="project" value="UniProtKB-EC"/>
</dbReference>
<dbReference type="PANTHER" id="PTHR24418">
    <property type="entry name" value="TYROSINE-PROTEIN KINASE"/>
    <property type="match status" value="1"/>
</dbReference>
<comment type="catalytic activity">
    <reaction evidence="7 11">
        <text>L-tyrosyl-[protein] + ATP = O-phospho-L-tyrosyl-[protein] + ADP + H(+)</text>
        <dbReference type="Rhea" id="RHEA:10596"/>
        <dbReference type="Rhea" id="RHEA-COMP:10136"/>
        <dbReference type="Rhea" id="RHEA-COMP:20101"/>
        <dbReference type="ChEBI" id="CHEBI:15378"/>
        <dbReference type="ChEBI" id="CHEBI:30616"/>
        <dbReference type="ChEBI" id="CHEBI:46858"/>
        <dbReference type="ChEBI" id="CHEBI:61978"/>
        <dbReference type="ChEBI" id="CHEBI:456216"/>
        <dbReference type="EC" id="2.7.10.2"/>
    </reaction>
</comment>
<dbReference type="InterPro" id="IPR008266">
    <property type="entry name" value="Tyr_kinase_AS"/>
</dbReference>
<dbReference type="Proteomes" id="UP001347796">
    <property type="component" value="Unassembled WGS sequence"/>
</dbReference>
<dbReference type="SMART" id="SM00248">
    <property type="entry name" value="ANK"/>
    <property type="match status" value="5"/>
</dbReference>
<dbReference type="GO" id="GO:0071944">
    <property type="term" value="C:cell periphery"/>
    <property type="evidence" value="ECO:0007669"/>
    <property type="project" value="UniProtKB-ARBA"/>
</dbReference>
<dbReference type="GO" id="GO:0007165">
    <property type="term" value="P:signal transduction"/>
    <property type="evidence" value="ECO:0007669"/>
    <property type="project" value="UniProtKB-ARBA"/>
</dbReference>
<dbReference type="InterPro" id="IPR000980">
    <property type="entry name" value="SH2"/>
</dbReference>
<protein>
    <recommendedName>
        <fullName evidence="11">Tyrosine-protein kinase</fullName>
        <ecNumber evidence="11">2.7.10.2</ecNumber>
    </recommendedName>
</protein>
<dbReference type="Pfam" id="PF12796">
    <property type="entry name" value="Ank_2"/>
    <property type="match status" value="1"/>
</dbReference>
<dbReference type="InterPro" id="IPR011009">
    <property type="entry name" value="Kinase-like_dom_sf"/>
</dbReference>
<keyword evidence="3 10" id="KW-0547">Nucleotide-binding</keyword>
<evidence type="ECO:0000256" key="5">
    <source>
        <dbReference type="ARBA" id="ARBA00022840"/>
    </source>
</evidence>
<dbReference type="PROSITE" id="PS50001">
    <property type="entry name" value="SH2"/>
    <property type="match status" value="2"/>
</dbReference>
<dbReference type="PROSITE" id="PS50088">
    <property type="entry name" value="ANK_REPEAT"/>
    <property type="match status" value="2"/>
</dbReference>
<evidence type="ECO:0000256" key="11">
    <source>
        <dbReference type="RuleBase" id="RU362096"/>
    </source>
</evidence>
<evidence type="ECO:0000256" key="4">
    <source>
        <dbReference type="ARBA" id="ARBA00022777"/>
    </source>
</evidence>
<dbReference type="InterPro" id="IPR017441">
    <property type="entry name" value="Protein_kinase_ATP_BS"/>
</dbReference>
<dbReference type="EC" id="2.7.10.2" evidence="11"/>
<comment type="similarity">
    <text evidence="11">Belongs to the protein kinase superfamily. Tyr protein kinase family.</text>
</comment>
<dbReference type="PROSITE" id="PS50297">
    <property type="entry name" value="ANK_REP_REGION"/>
    <property type="match status" value="2"/>
</dbReference>
<dbReference type="GO" id="GO:0005524">
    <property type="term" value="F:ATP binding"/>
    <property type="evidence" value="ECO:0007669"/>
    <property type="project" value="UniProtKB-UniRule"/>
</dbReference>
<dbReference type="Pfam" id="PF00023">
    <property type="entry name" value="Ank"/>
    <property type="match status" value="1"/>
</dbReference>
<dbReference type="InterPro" id="IPR000719">
    <property type="entry name" value="Prot_kinase_dom"/>
</dbReference>
<dbReference type="SUPFAM" id="SSF55550">
    <property type="entry name" value="SH2 domain"/>
    <property type="match status" value="2"/>
</dbReference>
<evidence type="ECO:0000256" key="2">
    <source>
        <dbReference type="ARBA" id="ARBA00022679"/>
    </source>
</evidence>
<keyword evidence="6 11" id="KW-0829">Tyrosine-protein kinase</keyword>
<sequence length="832" mass="93991">MTDTRKHYPVADLKNSVNVGRNESPRVSKLLQTLSLEELLTAEKKDEEVNDQRVQWFHGSLTREGAETLLREGKYKAGDKANSDGLFLIRESGKNFALSLISDNKCFHFIIEQKSPGYFQIDEGPKIKGLDKLVDHYNADKHGLPSKLSHFCGGKSPPVASRHRGFTNLLHRAVVEENEKVVEEILQHSKCPQINAKNSKGATALHEASELGLDHIVSMLLKHGADVSIRDANHHTPLQRAAVTDRDNTIHLLTQTGKSDPFDENPHNGWTALHEAAMRGHIKSVKILLSLCPCPYPRNADHNTPYHLAKTYGRNECQRYFEQYKLPEVVKQIRVYYHSELDREGAIKLFEINGKRDGLFLIRRSTKGDTTSKYVLSVCHMGEPHNYVIKSKVDAELNKNCYFIDKGPYLLSLEHLIYYYSRWEGGLPCILIAAITTNFDIDEIPRHEDYYNLTLDVNTTVTNKAPQKPNLPPRLEATAPPPPLHSTIPTSPKIKSQAPPLPSERPPPVRSDLRKSDSPKADGTKPHASLSRKASGGTELEAQPTSEIKEIKEKNIKKGNIIGEGEYGSVIKGVLTESDGILSKKKRDVAIKTFHEGCVGSEPDFLREAEVMGSLDHKCITKLLGVCNEKGKLMLIEEYVPMGSMLDYLIDHRTEIVIRTDLYLWAGQIAQGMEYLESKKLVHRDLAARNILLKSKTQIKISDFGLSRMTGENSDYYQASAGGRWPIKWYAPESVNYGKFTHASDVWSYGVTLWEMFSFGEPPYGEKKGIEVIQELEKGRRLACPDSCPQPVYNLMQKCWLYTPNKRPTFNDLYHEFIDDPEYADISHILKK</sequence>
<dbReference type="FunFam" id="1.10.510.10:FF:000027">
    <property type="entry name" value="Receptor protein-tyrosine kinase"/>
    <property type="match status" value="1"/>
</dbReference>
<dbReference type="Pfam" id="PF00017">
    <property type="entry name" value="SH2"/>
    <property type="match status" value="2"/>
</dbReference>
<dbReference type="Gene3D" id="3.30.505.10">
    <property type="entry name" value="SH2 domain"/>
    <property type="match status" value="2"/>
</dbReference>
<evidence type="ECO:0000256" key="3">
    <source>
        <dbReference type="ARBA" id="ARBA00022741"/>
    </source>
</evidence>
<feature type="domain" description="Protein kinase" evidence="14">
    <location>
        <begin position="556"/>
        <end position="818"/>
    </location>
</feature>
<dbReference type="PROSITE" id="PS00109">
    <property type="entry name" value="PROTEIN_KINASE_TYR"/>
    <property type="match status" value="1"/>
</dbReference>
<evidence type="ECO:0000259" key="13">
    <source>
        <dbReference type="PROSITE" id="PS50001"/>
    </source>
</evidence>
<comment type="caution">
    <text evidence="15">The sequence shown here is derived from an EMBL/GenBank/DDBJ whole genome shotgun (WGS) entry which is preliminary data.</text>
</comment>
<dbReference type="PRINTS" id="PR00109">
    <property type="entry name" value="TYRKINASE"/>
</dbReference>
<reference evidence="15 16" key="1">
    <citation type="submission" date="2024-01" db="EMBL/GenBank/DDBJ databases">
        <title>The genome of the rayed Mediterranean limpet Patella caerulea (Linnaeus, 1758).</title>
        <authorList>
            <person name="Anh-Thu Weber A."/>
            <person name="Halstead-Nussloch G."/>
        </authorList>
    </citation>
    <scope>NUCLEOTIDE SEQUENCE [LARGE SCALE GENOMIC DNA]</scope>
    <source>
        <strain evidence="15">AATW-2023a</strain>
        <tissue evidence="15">Whole specimen</tissue>
    </source>
</reference>
<feature type="domain" description="SH2" evidence="13">
    <location>
        <begin position="336"/>
        <end position="435"/>
    </location>
</feature>
<evidence type="ECO:0000256" key="8">
    <source>
        <dbReference type="PROSITE-ProRule" id="PRU00023"/>
    </source>
</evidence>
<feature type="compositionally biased region" description="Pro residues" evidence="12">
    <location>
        <begin position="499"/>
        <end position="509"/>
    </location>
</feature>
<dbReference type="InterPro" id="IPR001245">
    <property type="entry name" value="Ser-Thr/Tyr_kinase_cat_dom"/>
</dbReference>
<evidence type="ECO:0000256" key="9">
    <source>
        <dbReference type="PROSITE-ProRule" id="PRU00191"/>
    </source>
</evidence>
<dbReference type="PRINTS" id="PR00401">
    <property type="entry name" value="SH2DOMAIN"/>
</dbReference>
<feature type="repeat" description="ANK" evidence="8">
    <location>
        <begin position="200"/>
        <end position="232"/>
    </location>
</feature>
<evidence type="ECO:0000256" key="6">
    <source>
        <dbReference type="ARBA" id="ARBA00023137"/>
    </source>
</evidence>
<dbReference type="PROSITE" id="PS50011">
    <property type="entry name" value="PROTEIN_KINASE_DOM"/>
    <property type="match status" value="1"/>
</dbReference>
<dbReference type="InterPro" id="IPR036770">
    <property type="entry name" value="Ankyrin_rpt-contain_sf"/>
</dbReference>
<dbReference type="EMBL" id="JAZGQO010000001">
    <property type="protein sequence ID" value="KAK6195361.1"/>
    <property type="molecule type" value="Genomic_DNA"/>
</dbReference>
<evidence type="ECO:0000256" key="7">
    <source>
        <dbReference type="ARBA" id="ARBA00051245"/>
    </source>
</evidence>
<evidence type="ECO:0000313" key="16">
    <source>
        <dbReference type="Proteomes" id="UP001347796"/>
    </source>
</evidence>
<evidence type="ECO:0000313" key="15">
    <source>
        <dbReference type="EMBL" id="KAK6195361.1"/>
    </source>
</evidence>
<dbReference type="SMART" id="SM00252">
    <property type="entry name" value="SH2"/>
    <property type="match status" value="2"/>
</dbReference>
<dbReference type="Gene3D" id="3.30.200.20">
    <property type="entry name" value="Phosphorylase Kinase, domain 1"/>
    <property type="match status" value="1"/>
</dbReference>
<evidence type="ECO:0000256" key="1">
    <source>
        <dbReference type="ARBA" id="ARBA00022553"/>
    </source>
</evidence>
<keyword evidence="9" id="KW-0727">SH2 domain</keyword>
<dbReference type="SUPFAM" id="SSF56112">
    <property type="entry name" value="Protein kinase-like (PK-like)"/>
    <property type="match status" value="1"/>
</dbReference>
<gene>
    <name evidence="15" type="ORF">SNE40_000810</name>
</gene>
<dbReference type="InterPro" id="IPR002110">
    <property type="entry name" value="Ankyrin_rpt"/>
</dbReference>
<dbReference type="SUPFAM" id="SSF48403">
    <property type="entry name" value="Ankyrin repeat"/>
    <property type="match status" value="1"/>
</dbReference>
<feature type="domain" description="SH2" evidence="13">
    <location>
        <begin position="56"/>
        <end position="152"/>
    </location>
</feature>
<dbReference type="AlphaFoldDB" id="A0AAN8K5V9"/>
<keyword evidence="1" id="KW-0597">Phosphoprotein</keyword>